<evidence type="ECO:0000256" key="2">
    <source>
        <dbReference type="ARBA" id="ARBA00007495"/>
    </source>
</evidence>
<dbReference type="PANTHER" id="PTHR31490:SF88">
    <property type="entry name" value="BETA-XYLANASE"/>
    <property type="match status" value="1"/>
</dbReference>
<dbReference type="EC" id="3.2.1.8" evidence="3"/>
<keyword evidence="8 11" id="KW-0326">Glycosidase</keyword>
<keyword evidence="5" id="KW-0732">Signal</keyword>
<keyword evidence="9" id="KW-0624">Polysaccharide degradation</keyword>
<accession>A0A2T0R036</accession>
<dbReference type="InterPro" id="IPR044846">
    <property type="entry name" value="GH10"/>
</dbReference>
<dbReference type="GO" id="GO:0031176">
    <property type="term" value="F:endo-1,4-beta-xylanase activity"/>
    <property type="evidence" value="ECO:0007669"/>
    <property type="project" value="UniProtKB-EC"/>
</dbReference>
<reference evidence="11 12" key="1">
    <citation type="submission" date="2018-03" db="EMBL/GenBank/DDBJ databases">
        <title>Genomic Encyclopedia of Archaeal and Bacterial Type Strains, Phase II (KMG-II): from individual species to whole genera.</title>
        <authorList>
            <person name="Goeker M."/>
        </authorList>
    </citation>
    <scope>NUCLEOTIDE SEQUENCE [LARGE SCALE GENOMIC DNA]</scope>
    <source>
        <strain evidence="11 12">DSM 19711</strain>
    </source>
</reference>
<feature type="domain" description="GH10" evidence="10">
    <location>
        <begin position="207"/>
        <end position="527"/>
    </location>
</feature>
<dbReference type="InterPro" id="IPR017853">
    <property type="entry name" value="GH"/>
</dbReference>
<keyword evidence="6 11" id="KW-0378">Hydrolase</keyword>
<name>A0A2T0R036_9ACTN</name>
<dbReference type="RefSeq" id="WP_211298764.1">
    <property type="nucleotide sequence ID" value="NZ_PVZF01000010.1"/>
</dbReference>
<protein>
    <recommendedName>
        <fullName evidence="3">endo-1,4-beta-xylanase</fullName>
        <ecNumber evidence="3">3.2.1.8</ecNumber>
    </recommendedName>
</protein>
<evidence type="ECO:0000256" key="8">
    <source>
        <dbReference type="ARBA" id="ARBA00023295"/>
    </source>
</evidence>
<keyword evidence="12" id="KW-1185">Reference proteome</keyword>
<organism evidence="11 12">
    <name type="scientific">Kineococcus rhizosphaerae</name>
    <dbReference type="NCBI Taxonomy" id="559628"/>
    <lineage>
        <taxon>Bacteria</taxon>
        <taxon>Bacillati</taxon>
        <taxon>Actinomycetota</taxon>
        <taxon>Actinomycetes</taxon>
        <taxon>Kineosporiales</taxon>
        <taxon>Kineosporiaceae</taxon>
        <taxon>Kineococcus</taxon>
    </lineage>
</organism>
<evidence type="ECO:0000256" key="9">
    <source>
        <dbReference type="ARBA" id="ARBA00023326"/>
    </source>
</evidence>
<dbReference type="InterPro" id="IPR001000">
    <property type="entry name" value="GH10_dom"/>
</dbReference>
<keyword evidence="4 11" id="KW-0858">Xylan degradation</keyword>
<evidence type="ECO:0000256" key="4">
    <source>
        <dbReference type="ARBA" id="ARBA00022651"/>
    </source>
</evidence>
<dbReference type="EMBL" id="PVZF01000010">
    <property type="protein sequence ID" value="PRY12476.1"/>
    <property type="molecule type" value="Genomic_DNA"/>
</dbReference>
<proteinExistence type="inferred from homology"/>
<evidence type="ECO:0000256" key="3">
    <source>
        <dbReference type="ARBA" id="ARBA00012590"/>
    </source>
</evidence>
<sequence length="535" mass="57116">MILNLLQGWQHVPGVAVDGDQLQVTATGRKIVEQDGTGGQPNPPVNLVGTHLVAQGDFLLTAVFADATADASWAVYDSPPSIADEFRIEPAGIRLTLRGDDLEIIVFDGSPQEDVSDPVPVHDEHVTLSDPQAPLSVRRSGHSLEVESHEHVVSSMPLGGVFSSGELWLGLSSDSGTFSVDSLTATAAEGGSLRTVGPAFDKVVRSAEGLQALADRTRPGFRIGAAVALGPLAADPDYAQELVGDFGAITPENAMKPQNLSPQQGVYTFEEADALIAAAQSKGMTVHGHTIAFTEAMPRWMQDLPTGSEQDRRASAAALLDYVTTVVGHFKGRLASLDVVNEPFDVDQGTELQENIWYRTFGLGYPLVVSRAVHDADPDVKQFVNENGADVPGDRQAALLELVRDTNARGGHLDGVGLQAHIYDLDTDAISPEDLTETLDTFAAAGLDVRISENDVPDSRGTQLQAEQYADVLITCLSTPTCVSYTTWGVDDRYDWSVDEDGKLQQGHDLLFDEGRPTPAYEAIRQALGGGPDSS</sequence>
<dbReference type="SMART" id="SM00633">
    <property type="entry name" value="Glyco_10"/>
    <property type="match status" value="1"/>
</dbReference>
<comment type="caution">
    <text evidence="11">The sequence shown here is derived from an EMBL/GenBank/DDBJ whole genome shotgun (WGS) entry which is preliminary data.</text>
</comment>
<comment type="similarity">
    <text evidence="2">Belongs to the glycosyl hydrolase 10 (cellulase F) family.</text>
</comment>
<evidence type="ECO:0000256" key="6">
    <source>
        <dbReference type="ARBA" id="ARBA00022801"/>
    </source>
</evidence>
<evidence type="ECO:0000256" key="7">
    <source>
        <dbReference type="ARBA" id="ARBA00023277"/>
    </source>
</evidence>
<evidence type="ECO:0000313" key="12">
    <source>
        <dbReference type="Proteomes" id="UP000238083"/>
    </source>
</evidence>
<evidence type="ECO:0000259" key="10">
    <source>
        <dbReference type="PROSITE" id="PS51760"/>
    </source>
</evidence>
<dbReference type="PANTHER" id="PTHR31490">
    <property type="entry name" value="GLYCOSYL HYDROLASE"/>
    <property type="match status" value="1"/>
</dbReference>
<dbReference type="PROSITE" id="PS51760">
    <property type="entry name" value="GH10_2"/>
    <property type="match status" value="1"/>
</dbReference>
<dbReference type="Gene3D" id="3.20.20.80">
    <property type="entry name" value="Glycosidases"/>
    <property type="match status" value="1"/>
</dbReference>
<dbReference type="Proteomes" id="UP000238083">
    <property type="component" value="Unassembled WGS sequence"/>
</dbReference>
<evidence type="ECO:0000313" key="11">
    <source>
        <dbReference type="EMBL" id="PRY12476.1"/>
    </source>
</evidence>
<keyword evidence="7" id="KW-0119">Carbohydrate metabolism</keyword>
<gene>
    <name evidence="11" type="ORF">CLV37_11036</name>
</gene>
<comment type="catalytic activity">
    <reaction evidence="1">
        <text>Endohydrolysis of (1-&gt;4)-beta-D-xylosidic linkages in xylans.</text>
        <dbReference type="EC" id="3.2.1.8"/>
    </reaction>
</comment>
<evidence type="ECO:0000256" key="5">
    <source>
        <dbReference type="ARBA" id="ARBA00022729"/>
    </source>
</evidence>
<evidence type="ECO:0000256" key="1">
    <source>
        <dbReference type="ARBA" id="ARBA00000681"/>
    </source>
</evidence>
<dbReference type="Pfam" id="PF00331">
    <property type="entry name" value="Glyco_hydro_10"/>
    <property type="match status" value="1"/>
</dbReference>
<dbReference type="SUPFAM" id="SSF51445">
    <property type="entry name" value="(Trans)glycosidases"/>
    <property type="match status" value="1"/>
</dbReference>
<dbReference type="AlphaFoldDB" id="A0A2T0R036"/>
<dbReference type="GO" id="GO:0045493">
    <property type="term" value="P:xylan catabolic process"/>
    <property type="evidence" value="ECO:0007669"/>
    <property type="project" value="UniProtKB-KW"/>
</dbReference>